<dbReference type="PROSITE" id="PS50102">
    <property type="entry name" value="RRM"/>
    <property type="match status" value="1"/>
</dbReference>
<dbReference type="SMART" id="SM00360">
    <property type="entry name" value="RRM"/>
    <property type="match status" value="1"/>
</dbReference>
<dbReference type="SUPFAM" id="SSF54928">
    <property type="entry name" value="RNA-binding domain, RBD"/>
    <property type="match status" value="1"/>
</dbReference>
<evidence type="ECO:0000256" key="2">
    <source>
        <dbReference type="SAM" id="MobiDB-lite"/>
    </source>
</evidence>
<dbReference type="Proteomes" id="UP001206595">
    <property type="component" value="Unassembled WGS sequence"/>
</dbReference>
<sequence length="257" mass="28314">MPTWKTVTVPNEPTPNLVVVSHISAASSEKTILDFFQFCGKIKEFELTKDDDEKHQIALIYFERESAAKTAVLLSNALIDDSHIAVAPYFETTAPTADKDEEETTQEGKPKTKIFAELLAHGYIIQDQVVAKGLEYDKKYAVQSRVTSYLNGLQTRAKQLDDKYRIWGKALELDQKYKIQEKAQATFNAAHAKAQEALNTPTGQKVQTLANQTIAQVTAVHHEAKRIQTEKVGTPATSAAPAAAPASEPTAENEKTA</sequence>
<feature type="compositionally biased region" description="Low complexity" evidence="2">
    <location>
        <begin position="234"/>
        <end position="250"/>
    </location>
</feature>
<dbReference type="GeneID" id="75910225"/>
<evidence type="ECO:0000259" key="3">
    <source>
        <dbReference type="PROSITE" id="PS50102"/>
    </source>
</evidence>
<evidence type="ECO:0000313" key="5">
    <source>
        <dbReference type="Proteomes" id="UP001206595"/>
    </source>
</evidence>
<accession>A0AAD5EJA9</accession>
<dbReference type="Pfam" id="PF00076">
    <property type="entry name" value="RRM_1"/>
    <property type="match status" value="1"/>
</dbReference>
<dbReference type="InterPro" id="IPR035979">
    <property type="entry name" value="RBD_domain_sf"/>
</dbReference>
<feature type="domain" description="RRM" evidence="3">
    <location>
        <begin position="16"/>
        <end position="91"/>
    </location>
</feature>
<dbReference type="PANTHER" id="PTHR32343">
    <property type="entry name" value="SERINE/ARGININE-RICH SPLICING FACTOR"/>
    <property type="match status" value="1"/>
</dbReference>
<name>A0AAD5EJA9_UMBRA</name>
<comment type="caution">
    <text evidence="4">The sequence shown here is derived from an EMBL/GenBank/DDBJ whole genome shotgun (WGS) entry which is preliminary data.</text>
</comment>
<reference evidence="4" key="1">
    <citation type="submission" date="2021-06" db="EMBL/GenBank/DDBJ databases">
        <authorList>
            <consortium name="DOE Joint Genome Institute"/>
            <person name="Mondo S.J."/>
            <person name="Amses K.R."/>
            <person name="Simmons D.R."/>
            <person name="Longcore J.E."/>
            <person name="Seto K."/>
            <person name="Alves G.H."/>
            <person name="Bonds A.E."/>
            <person name="Quandt C.A."/>
            <person name="Davis W.J."/>
            <person name="Chang Y."/>
            <person name="Letcher P.M."/>
            <person name="Powell M.J."/>
            <person name="Kuo A."/>
            <person name="Labutti K."/>
            <person name="Pangilinan J."/>
            <person name="Andreopoulos W."/>
            <person name="Tritt A."/>
            <person name="Riley R."/>
            <person name="Hundley H."/>
            <person name="Johnson J."/>
            <person name="Lipzen A."/>
            <person name="Barry K."/>
            <person name="Berbee M.L."/>
            <person name="Buchler N.E."/>
            <person name="Grigoriev I.V."/>
            <person name="Spatafora J.W."/>
            <person name="Stajich J.E."/>
            <person name="James T.Y."/>
        </authorList>
    </citation>
    <scope>NUCLEOTIDE SEQUENCE</scope>
    <source>
        <strain evidence="4">AG</strain>
    </source>
</reference>
<dbReference type="RefSeq" id="XP_051449471.1">
    <property type="nucleotide sequence ID" value="XM_051584875.1"/>
</dbReference>
<keyword evidence="5" id="KW-1185">Reference proteome</keyword>
<protein>
    <recommendedName>
        <fullName evidence="3">RRM domain-containing protein</fullName>
    </recommendedName>
</protein>
<dbReference type="Gene3D" id="3.30.70.330">
    <property type="match status" value="1"/>
</dbReference>
<gene>
    <name evidence="4" type="ORF">K450DRAFT_216551</name>
</gene>
<evidence type="ECO:0000313" key="4">
    <source>
        <dbReference type="EMBL" id="KAI8584467.1"/>
    </source>
</evidence>
<keyword evidence="1" id="KW-0694">RNA-binding</keyword>
<proteinExistence type="predicted"/>
<dbReference type="EMBL" id="MU620892">
    <property type="protein sequence ID" value="KAI8584467.1"/>
    <property type="molecule type" value="Genomic_DNA"/>
</dbReference>
<dbReference type="PANTHER" id="PTHR32343:SF10">
    <property type="entry name" value="RNA-BINDING REGION RNP-1 DOMAIN-CONTAINING PROTEIN"/>
    <property type="match status" value="1"/>
</dbReference>
<evidence type="ECO:0000256" key="1">
    <source>
        <dbReference type="PROSITE-ProRule" id="PRU00176"/>
    </source>
</evidence>
<dbReference type="InterPro" id="IPR000504">
    <property type="entry name" value="RRM_dom"/>
</dbReference>
<dbReference type="GO" id="GO:0003723">
    <property type="term" value="F:RNA binding"/>
    <property type="evidence" value="ECO:0007669"/>
    <property type="project" value="UniProtKB-UniRule"/>
</dbReference>
<dbReference type="InterPro" id="IPR012677">
    <property type="entry name" value="Nucleotide-bd_a/b_plait_sf"/>
</dbReference>
<feature type="region of interest" description="Disordered" evidence="2">
    <location>
        <begin position="221"/>
        <end position="257"/>
    </location>
</feature>
<dbReference type="AlphaFoldDB" id="A0AAD5EJA9"/>
<organism evidence="4 5">
    <name type="scientific">Umbelopsis ramanniana AG</name>
    <dbReference type="NCBI Taxonomy" id="1314678"/>
    <lineage>
        <taxon>Eukaryota</taxon>
        <taxon>Fungi</taxon>
        <taxon>Fungi incertae sedis</taxon>
        <taxon>Mucoromycota</taxon>
        <taxon>Mucoromycotina</taxon>
        <taxon>Umbelopsidomycetes</taxon>
        <taxon>Umbelopsidales</taxon>
        <taxon>Umbelopsidaceae</taxon>
        <taxon>Umbelopsis</taxon>
    </lineage>
</organism>
<reference evidence="4" key="2">
    <citation type="journal article" date="2022" name="Proc. Natl. Acad. Sci. U.S.A.">
        <title>Diploid-dominant life cycles characterize the early evolution of Fungi.</title>
        <authorList>
            <person name="Amses K.R."/>
            <person name="Simmons D.R."/>
            <person name="Longcore J.E."/>
            <person name="Mondo S.J."/>
            <person name="Seto K."/>
            <person name="Jeronimo G.H."/>
            <person name="Bonds A.E."/>
            <person name="Quandt C.A."/>
            <person name="Davis W.J."/>
            <person name="Chang Y."/>
            <person name="Federici B.A."/>
            <person name="Kuo A."/>
            <person name="LaButti K."/>
            <person name="Pangilinan J."/>
            <person name="Andreopoulos W."/>
            <person name="Tritt A."/>
            <person name="Riley R."/>
            <person name="Hundley H."/>
            <person name="Johnson J."/>
            <person name="Lipzen A."/>
            <person name="Barry K."/>
            <person name="Lang B.F."/>
            <person name="Cuomo C.A."/>
            <person name="Buchler N.E."/>
            <person name="Grigoriev I.V."/>
            <person name="Spatafora J.W."/>
            <person name="Stajich J.E."/>
            <person name="James T.Y."/>
        </authorList>
    </citation>
    <scope>NUCLEOTIDE SEQUENCE</scope>
    <source>
        <strain evidence="4">AG</strain>
    </source>
</reference>